<comment type="caution">
    <text evidence="1">The sequence shown here is derived from an EMBL/GenBank/DDBJ whole genome shotgun (WGS) entry which is preliminary data.</text>
</comment>
<keyword evidence="2" id="KW-1185">Reference proteome</keyword>
<evidence type="ECO:0000313" key="1">
    <source>
        <dbReference type="EMBL" id="KAH7945327.1"/>
    </source>
</evidence>
<reference evidence="1" key="1">
    <citation type="submission" date="2020-05" db="EMBL/GenBank/DDBJ databases">
        <title>Large-scale comparative analyses of tick genomes elucidate their genetic diversity and vector capacities.</title>
        <authorList>
            <person name="Jia N."/>
            <person name="Wang J."/>
            <person name="Shi W."/>
            <person name="Du L."/>
            <person name="Sun Y."/>
            <person name="Zhan W."/>
            <person name="Jiang J."/>
            <person name="Wang Q."/>
            <person name="Zhang B."/>
            <person name="Ji P."/>
            <person name="Sakyi L.B."/>
            <person name="Cui X."/>
            <person name="Yuan T."/>
            <person name="Jiang B."/>
            <person name="Yang W."/>
            <person name="Lam T.T.-Y."/>
            <person name="Chang Q."/>
            <person name="Ding S."/>
            <person name="Wang X."/>
            <person name="Zhu J."/>
            <person name="Ruan X."/>
            <person name="Zhao L."/>
            <person name="Wei J."/>
            <person name="Que T."/>
            <person name="Du C."/>
            <person name="Cheng J."/>
            <person name="Dai P."/>
            <person name="Han X."/>
            <person name="Huang E."/>
            <person name="Gao Y."/>
            <person name="Liu J."/>
            <person name="Shao H."/>
            <person name="Ye R."/>
            <person name="Li L."/>
            <person name="Wei W."/>
            <person name="Wang X."/>
            <person name="Wang C."/>
            <person name="Yang T."/>
            <person name="Huo Q."/>
            <person name="Li W."/>
            <person name="Guo W."/>
            <person name="Chen H."/>
            <person name="Zhou L."/>
            <person name="Ni X."/>
            <person name="Tian J."/>
            <person name="Zhou Y."/>
            <person name="Sheng Y."/>
            <person name="Liu T."/>
            <person name="Pan Y."/>
            <person name="Xia L."/>
            <person name="Li J."/>
            <person name="Zhao F."/>
            <person name="Cao W."/>
        </authorList>
    </citation>
    <scope>NUCLEOTIDE SEQUENCE</scope>
    <source>
        <strain evidence="1">Dsil-2018</strain>
    </source>
</reference>
<dbReference type="Proteomes" id="UP000821865">
    <property type="component" value="Chromosome 6"/>
</dbReference>
<sequence>MKKARLTSFKESVLEEVDSNGDIVKSWCQRGLKSFEAKCVICDLVISCAQHGTSAVKRHASSQMHLTARKKHCDADGKLNRPKSLQSTISFSRSAGVSTLNDSVIRAEALFAMSLAVKGIPFSYADVAAKIFPPMFHDSQIAGKFSCGRTKVSYMISDGLGPHFKKKVIEELSWPEVYYSIQIDETPKPEQRVQQLDVLVRYFSRKQQKVVIEHLESFNLGRATADIIIDCVERSITELPKEKLLCFFSDGPNTMKSVKKKLKDAVHRNILDIGECNLHKILPCLVTVEETVKSIKYVVASVPHMINGKQVTSLVDEWHSLHCKPMDERAASSNSNIDSYWADVLADGQYPLLSVFIRALLSLPHGNAECERGFSENKRIIDNRANLGIVTLNGIRHVKSYLKRFDSDVSQVPVTQELINAAKHSHKKYLDRLQLEAEDKERRKRNASADSVTHKKVKLEEEKHCLEGRLESSKAMLQRAQGLIKGGLDNKNMEDIECGQVLLAEANAALAENMRRLADINKKLQQF</sequence>
<dbReference type="EMBL" id="CM023475">
    <property type="protein sequence ID" value="KAH7945327.1"/>
    <property type="molecule type" value="Genomic_DNA"/>
</dbReference>
<organism evidence="1 2">
    <name type="scientific">Dermacentor silvarum</name>
    <name type="common">Tick</name>
    <dbReference type="NCBI Taxonomy" id="543639"/>
    <lineage>
        <taxon>Eukaryota</taxon>
        <taxon>Metazoa</taxon>
        <taxon>Ecdysozoa</taxon>
        <taxon>Arthropoda</taxon>
        <taxon>Chelicerata</taxon>
        <taxon>Arachnida</taxon>
        <taxon>Acari</taxon>
        <taxon>Parasitiformes</taxon>
        <taxon>Ixodida</taxon>
        <taxon>Ixodoidea</taxon>
        <taxon>Ixodidae</taxon>
        <taxon>Rhipicephalinae</taxon>
        <taxon>Dermacentor</taxon>
    </lineage>
</organism>
<name>A0ACB8CKC6_DERSI</name>
<proteinExistence type="predicted"/>
<evidence type="ECO:0000313" key="2">
    <source>
        <dbReference type="Proteomes" id="UP000821865"/>
    </source>
</evidence>
<gene>
    <name evidence="1" type="ORF">HPB49_009503</name>
</gene>
<protein>
    <submittedName>
        <fullName evidence="1">Uncharacterized protein</fullName>
    </submittedName>
</protein>
<accession>A0ACB8CKC6</accession>